<reference evidence="2" key="1">
    <citation type="submission" date="2023-10" db="EMBL/GenBank/DDBJ databases">
        <authorList>
            <person name="Chen Y."/>
            <person name="Shah S."/>
            <person name="Dougan E. K."/>
            <person name="Thang M."/>
            <person name="Chan C."/>
        </authorList>
    </citation>
    <scope>NUCLEOTIDE SEQUENCE [LARGE SCALE GENOMIC DNA]</scope>
</reference>
<feature type="non-terminal residue" evidence="2">
    <location>
        <position position="1"/>
    </location>
</feature>
<dbReference type="EMBL" id="CAUYUJ010019171">
    <property type="protein sequence ID" value="CAK0889109.1"/>
    <property type="molecule type" value="Genomic_DNA"/>
</dbReference>
<sequence length="204" mass="22789">VQRVIEARSQGSDVGSANGSCSSPATFIPQYFNIDNFSTNDDRKSKGISRFEAQPFVDNLVAKLPDLLKPKVKDFEIFGPRSNRVRVYVVPPYATEIALNFRDFLADPELYYKGRQLWTVVQKSPEEQARYEKIGKAKAFLDEKLKSNNANAYAECSYSPYWILYAVNGDTEVEMGTIDSKGDVAWNDVNTGAAFGLDGEGMTQ</sequence>
<evidence type="ECO:0000313" key="2">
    <source>
        <dbReference type="EMBL" id="CAK0889109.1"/>
    </source>
</evidence>
<proteinExistence type="predicted"/>
<gene>
    <name evidence="2" type="ORF">PCOR1329_LOCUS69754</name>
</gene>
<feature type="region of interest" description="Disordered" evidence="1">
    <location>
        <begin position="1"/>
        <end position="20"/>
    </location>
</feature>
<evidence type="ECO:0000313" key="3">
    <source>
        <dbReference type="Proteomes" id="UP001189429"/>
    </source>
</evidence>
<organism evidence="2 3">
    <name type="scientific">Prorocentrum cordatum</name>
    <dbReference type="NCBI Taxonomy" id="2364126"/>
    <lineage>
        <taxon>Eukaryota</taxon>
        <taxon>Sar</taxon>
        <taxon>Alveolata</taxon>
        <taxon>Dinophyceae</taxon>
        <taxon>Prorocentrales</taxon>
        <taxon>Prorocentraceae</taxon>
        <taxon>Prorocentrum</taxon>
    </lineage>
</organism>
<accession>A0ABN9WU94</accession>
<feature type="non-terminal residue" evidence="2">
    <location>
        <position position="204"/>
    </location>
</feature>
<feature type="compositionally biased region" description="Polar residues" evidence="1">
    <location>
        <begin position="9"/>
        <end position="20"/>
    </location>
</feature>
<protein>
    <submittedName>
        <fullName evidence="2">Uncharacterized protein</fullName>
    </submittedName>
</protein>
<dbReference type="Proteomes" id="UP001189429">
    <property type="component" value="Unassembled WGS sequence"/>
</dbReference>
<keyword evidence="3" id="KW-1185">Reference proteome</keyword>
<evidence type="ECO:0000256" key="1">
    <source>
        <dbReference type="SAM" id="MobiDB-lite"/>
    </source>
</evidence>
<name>A0ABN9WU94_9DINO</name>
<comment type="caution">
    <text evidence="2">The sequence shown here is derived from an EMBL/GenBank/DDBJ whole genome shotgun (WGS) entry which is preliminary data.</text>
</comment>